<evidence type="ECO:0000256" key="1">
    <source>
        <dbReference type="SAM" id="Phobius"/>
    </source>
</evidence>
<reference evidence="2 3" key="1">
    <citation type="submission" date="2015-07" db="EMBL/GenBank/DDBJ databases">
        <title>Whole genome sequence of Herpetosiphon geysericola DSM 7119.</title>
        <authorList>
            <person name="Hemp J."/>
            <person name="Ward L.M."/>
            <person name="Pace L.A."/>
            <person name="Fischer W.W."/>
        </authorList>
    </citation>
    <scope>NUCLEOTIDE SEQUENCE [LARGE SCALE GENOMIC DNA]</scope>
    <source>
        <strain evidence="2 3">DSM 7119</strain>
    </source>
</reference>
<name>A0A0P6Y2M5_9CHLR</name>
<dbReference type="RefSeq" id="WP_054536091.1">
    <property type="nucleotide sequence ID" value="NZ_LGKP01000029.1"/>
</dbReference>
<dbReference type="Proteomes" id="UP000050277">
    <property type="component" value="Unassembled WGS sequence"/>
</dbReference>
<evidence type="ECO:0000313" key="2">
    <source>
        <dbReference type="EMBL" id="KPL83352.1"/>
    </source>
</evidence>
<protein>
    <submittedName>
        <fullName evidence="2">Uncharacterized protein</fullName>
    </submittedName>
</protein>
<dbReference type="AlphaFoldDB" id="A0A0P6Y2M5"/>
<organism evidence="2 3">
    <name type="scientific">Herpetosiphon geysericola</name>
    <dbReference type="NCBI Taxonomy" id="70996"/>
    <lineage>
        <taxon>Bacteria</taxon>
        <taxon>Bacillati</taxon>
        <taxon>Chloroflexota</taxon>
        <taxon>Chloroflexia</taxon>
        <taxon>Herpetosiphonales</taxon>
        <taxon>Herpetosiphonaceae</taxon>
        <taxon>Herpetosiphon</taxon>
    </lineage>
</organism>
<comment type="caution">
    <text evidence="2">The sequence shown here is derived from an EMBL/GenBank/DDBJ whole genome shotgun (WGS) entry which is preliminary data.</text>
</comment>
<proteinExistence type="predicted"/>
<sequence length="176" mass="20229">MRRFIKNYIGIAIPFLIFASYLVEFTKIEQSATAYSITYANAINFPIVIGLYLLTLMLFLWIITPRKLKILAISTLTIGNLVFFPRLIRQEFRLSASELTIISSGYVEFFAWDSLQSITLYTQRSGRSSTTYWKMTDKNGNIIANELENGLMEQSREITEQFATNHGVTFENQVNP</sequence>
<dbReference type="EMBL" id="LGKP01000029">
    <property type="protein sequence ID" value="KPL83352.1"/>
    <property type="molecule type" value="Genomic_DNA"/>
</dbReference>
<feature type="transmembrane region" description="Helical" evidence="1">
    <location>
        <begin position="70"/>
        <end position="88"/>
    </location>
</feature>
<feature type="transmembrane region" description="Helical" evidence="1">
    <location>
        <begin position="7"/>
        <end position="23"/>
    </location>
</feature>
<keyword evidence="1" id="KW-0472">Membrane</keyword>
<keyword evidence="1" id="KW-0812">Transmembrane</keyword>
<keyword evidence="1" id="KW-1133">Transmembrane helix</keyword>
<accession>A0A0P6Y2M5</accession>
<dbReference type="STRING" id="70996.SE18_19260"/>
<evidence type="ECO:0000313" key="3">
    <source>
        <dbReference type="Proteomes" id="UP000050277"/>
    </source>
</evidence>
<keyword evidence="3" id="KW-1185">Reference proteome</keyword>
<feature type="transmembrane region" description="Helical" evidence="1">
    <location>
        <begin position="43"/>
        <end position="63"/>
    </location>
</feature>
<gene>
    <name evidence="2" type="ORF">SE18_19260</name>
</gene>